<dbReference type="AlphaFoldDB" id="E0IEH5"/>
<keyword evidence="3" id="KW-1185">Reference proteome</keyword>
<dbReference type="RefSeq" id="WP_006040049.1">
    <property type="nucleotide sequence ID" value="NZ_AEDD01000012.1"/>
</dbReference>
<accession>E0IEH5</accession>
<evidence type="ECO:0000313" key="2">
    <source>
        <dbReference type="EMBL" id="EFM09063.1"/>
    </source>
</evidence>
<feature type="transmembrane region" description="Helical" evidence="1">
    <location>
        <begin position="16"/>
        <end position="36"/>
    </location>
</feature>
<dbReference type="STRING" id="717606.PaecuDRAFT_4066"/>
<feature type="transmembrane region" description="Helical" evidence="1">
    <location>
        <begin position="57"/>
        <end position="75"/>
    </location>
</feature>
<keyword evidence="1" id="KW-1133">Transmembrane helix</keyword>
<keyword evidence="1" id="KW-0812">Transmembrane</keyword>
<gene>
    <name evidence="2" type="ORF">PaecuDRAFT_4066</name>
</gene>
<dbReference type="NCBIfam" id="TIGR02327">
    <property type="entry name" value="int_mem_ywzB"/>
    <property type="match status" value="1"/>
</dbReference>
<name>E0IEH5_9BACL</name>
<evidence type="ECO:0000313" key="3">
    <source>
        <dbReference type="Proteomes" id="UP000005387"/>
    </source>
</evidence>
<reference evidence="2 3" key="1">
    <citation type="submission" date="2010-07" db="EMBL/GenBank/DDBJ databases">
        <title>The draft genome of Paenibacillus curdlanolyticus YK9.</title>
        <authorList>
            <consortium name="US DOE Joint Genome Institute (JGI-PGF)"/>
            <person name="Lucas S."/>
            <person name="Copeland A."/>
            <person name="Lapidus A."/>
            <person name="Cheng J.-F."/>
            <person name="Bruce D."/>
            <person name="Goodwin L."/>
            <person name="Pitluck S."/>
            <person name="Land M.L."/>
            <person name="Hauser L."/>
            <person name="Chang Y.-J."/>
            <person name="Jeffries C."/>
            <person name="Anderson I.J."/>
            <person name="Johnson E."/>
            <person name="Loganathan U."/>
            <person name="Mulhopadhyay B."/>
            <person name="Kyrpides N."/>
            <person name="Woyke T.J."/>
        </authorList>
    </citation>
    <scope>NUCLEOTIDE SEQUENCE [LARGE SCALE GENOMIC DNA]</scope>
    <source>
        <strain evidence="2 3">YK9</strain>
    </source>
</reference>
<dbReference type="Proteomes" id="UP000005387">
    <property type="component" value="Unassembled WGS sequence"/>
</dbReference>
<keyword evidence="1" id="KW-0472">Membrane</keyword>
<dbReference type="eggNOG" id="COG4836">
    <property type="taxonomic scope" value="Bacteria"/>
</dbReference>
<sequence length="89" mass="10078">MKGILPMNMEDIQLSYGINGLLSIVVVILSILLAWFALQELKLETLFRNPRSPKARLLLLILATVIGHSFASFILDYVQWTTMLKGFVE</sequence>
<dbReference type="EMBL" id="AEDD01000012">
    <property type="protein sequence ID" value="EFM09063.1"/>
    <property type="molecule type" value="Genomic_DNA"/>
</dbReference>
<proteinExistence type="predicted"/>
<protein>
    <recommendedName>
        <fullName evidence="4">DUF1146 domain-containing protein</fullName>
    </recommendedName>
</protein>
<dbReference type="Pfam" id="PF06612">
    <property type="entry name" value="DUF1146"/>
    <property type="match status" value="1"/>
</dbReference>
<organism evidence="2 3">
    <name type="scientific">Paenibacillus curdlanolyticus YK9</name>
    <dbReference type="NCBI Taxonomy" id="717606"/>
    <lineage>
        <taxon>Bacteria</taxon>
        <taxon>Bacillati</taxon>
        <taxon>Bacillota</taxon>
        <taxon>Bacilli</taxon>
        <taxon>Bacillales</taxon>
        <taxon>Paenibacillaceae</taxon>
        <taxon>Paenibacillus</taxon>
    </lineage>
</organism>
<evidence type="ECO:0000256" key="1">
    <source>
        <dbReference type="SAM" id="Phobius"/>
    </source>
</evidence>
<dbReference type="InterPro" id="IPR009526">
    <property type="entry name" value="DUF1146"/>
</dbReference>
<evidence type="ECO:0008006" key="4">
    <source>
        <dbReference type="Google" id="ProtNLM"/>
    </source>
</evidence>